<feature type="compositionally biased region" description="Polar residues" evidence="1">
    <location>
        <begin position="142"/>
        <end position="153"/>
    </location>
</feature>
<sequence>MFNCLEPVSITSAGCHCYEVSYKLRVALELGSHAPCHNQGYLPVCRQASKKKTVISASLHSSPEHCIRNQRACTLTGHESAIGSISRGSDWRLGPTRQAEAGVWANTVERRDLRPFAKGSDTATQTTDNTCDWISTTVLSSTSGQIGTESTYSGPPGGHAKRRAEREHKHRSRQMFPPALSPPNFELGSVAEQ</sequence>
<evidence type="ECO:0000313" key="2">
    <source>
        <dbReference type="EMBL" id="VDD75793.1"/>
    </source>
</evidence>
<dbReference type="AlphaFoldDB" id="A0A0R3U528"/>
<protein>
    <submittedName>
        <fullName evidence="4">Arrestin C-terminal-like domain-containing protein</fullName>
    </submittedName>
</protein>
<feature type="compositionally biased region" description="Basic residues" evidence="1">
    <location>
        <begin position="159"/>
        <end position="173"/>
    </location>
</feature>
<keyword evidence="3" id="KW-1185">Reference proteome</keyword>
<gene>
    <name evidence="2" type="ORF">MCOS_LOCUS1796</name>
</gene>
<dbReference type="EMBL" id="UXSR01000249">
    <property type="protein sequence ID" value="VDD75793.1"/>
    <property type="molecule type" value="Genomic_DNA"/>
</dbReference>
<evidence type="ECO:0000256" key="1">
    <source>
        <dbReference type="SAM" id="MobiDB-lite"/>
    </source>
</evidence>
<name>A0A0R3U528_MESCO</name>
<evidence type="ECO:0000313" key="4">
    <source>
        <dbReference type="WBParaSite" id="MCOS_0000179501-mRNA-1"/>
    </source>
</evidence>
<feature type="region of interest" description="Disordered" evidence="1">
    <location>
        <begin position="142"/>
        <end position="193"/>
    </location>
</feature>
<proteinExistence type="predicted"/>
<evidence type="ECO:0000313" key="3">
    <source>
        <dbReference type="Proteomes" id="UP000267029"/>
    </source>
</evidence>
<dbReference type="Proteomes" id="UP000267029">
    <property type="component" value="Unassembled WGS sequence"/>
</dbReference>
<reference evidence="4" key="1">
    <citation type="submission" date="2017-02" db="UniProtKB">
        <authorList>
            <consortium name="WormBaseParasite"/>
        </authorList>
    </citation>
    <scope>IDENTIFICATION</scope>
</reference>
<organism evidence="4">
    <name type="scientific">Mesocestoides corti</name>
    <name type="common">Flatworm</name>
    <dbReference type="NCBI Taxonomy" id="53468"/>
    <lineage>
        <taxon>Eukaryota</taxon>
        <taxon>Metazoa</taxon>
        <taxon>Spiralia</taxon>
        <taxon>Lophotrochozoa</taxon>
        <taxon>Platyhelminthes</taxon>
        <taxon>Cestoda</taxon>
        <taxon>Eucestoda</taxon>
        <taxon>Cyclophyllidea</taxon>
        <taxon>Mesocestoididae</taxon>
        <taxon>Mesocestoides</taxon>
    </lineage>
</organism>
<accession>A0A0R3U528</accession>
<dbReference type="WBParaSite" id="MCOS_0000179501-mRNA-1">
    <property type="protein sequence ID" value="MCOS_0000179501-mRNA-1"/>
    <property type="gene ID" value="MCOS_0000179501"/>
</dbReference>
<reference evidence="2 3" key="2">
    <citation type="submission" date="2018-10" db="EMBL/GenBank/DDBJ databases">
        <authorList>
            <consortium name="Pathogen Informatics"/>
        </authorList>
    </citation>
    <scope>NUCLEOTIDE SEQUENCE [LARGE SCALE GENOMIC DNA]</scope>
</reference>